<feature type="active site" evidence="8">
    <location>
        <position position="195"/>
    </location>
</feature>
<evidence type="ECO:0000313" key="10">
    <source>
        <dbReference type="Proteomes" id="UP000305451"/>
    </source>
</evidence>
<dbReference type="PANTHER" id="PTHR47552">
    <property type="entry name" value="PHOSPHORIBOSYLFORMYLGLYCINAMIDINE SYNTHASE SUBUNIT PURQ"/>
    <property type="match status" value="1"/>
</dbReference>
<comment type="catalytic activity">
    <reaction evidence="8">
        <text>N(2)-formyl-N(1)-(5-phospho-beta-D-ribosyl)glycinamide + L-glutamine + ATP + H2O = 2-formamido-N(1)-(5-O-phospho-beta-D-ribosyl)acetamidine + L-glutamate + ADP + phosphate + H(+)</text>
        <dbReference type="Rhea" id="RHEA:17129"/>
        <dbReference type="ChEBI" id="CHEBI:15377"/>
        <dbReference type="ChEBI" id="CHEBI:15378"/>
        <dbReference type="ChEBI" id="CHEBI:29985"/>
        <dbReference type="ChEBI" id="CHEBI:30616"/>
        <dbReference type="ChEBI" id="CHEBI:43474"/>
        <dbReference type="ChEBI" id="CHEBI:58359"/>
        <dbReference type="ChEBI" id="CHEBI:147286"/>
        <dbReference type="ChEBI" id="CHEBI:147287"/>
        <dbReference type="ChEBI" id="CHEBI:456216"/>
        <dbReference type="EC" id="6.3.5.3"/>
    </reaction>
</comment>
<keyword evidence="6 8" id="KW-0067">ATP-binding</keyword>
<accession>A0A4S2HDC3</accession>
<keyword evidence="3 8" id="KW-0547">Nucleotide-binding</keyword>
<evidence type="ECO:0000256" key="2">
    <source>
        <dbReference type="ARBA" id="ARBA00022598"/>
    </source>
</evidence>
<dbReference type="NCBIfam" id="TIGR01737">
    <property type="entry name" value="FGAM_synth_I"/>
    <property type="match status" value="1"/>
</dbReference>
<dbReference type="PIRSF" id="PIRSF001586">
    <property type="entry name" value="FGAM_synth_I"/>
    <property type="match status" value="1"/>
</dbReference>
<dbReference type="GO" id="GO:0004359">
    <property type="term" value="F:glutaminase activity"/>
    <property type="evidence" value="ECO:0007669"/>
    <property type="project" value="UniProtKB-EC"/>
</dbReference>
<keyword evidence="1 8" id="KW-0963">Cytoplasm</keyword>
<dbReference type="GO" id="GO:0004642">
    <property type="term" value="F:phosphoribosylformylglycinamidine synthase activity"/>
    <property type="evidence" value="ECO:0007669"/>
    <property type="project" value="UniProtKB-UniRule"/>
</dbReference>
<feature type="active site" evidence="8">
    <location>
        <position position="197"/>
    </location>
</feature>
<sequence>MKTAVIVFPGSNCDRDAADALERVTGTPAEMVWHEDTTLPDGLDLVMVPGGFSYGDYLRSGAIAARSPIMRDVVKKAGDGTPVLGVCNGFQILIETGLLPGALMRNAGLRFVCERTPLSVETTNSMFTRAYTDQHEVLFPVAHHDGNYFADEETLARLEGDGRVAFRYLANPNGSIHDIAGITNEAGNVLGMMPHPERAVDETHGGTHGRGVFESLLGGQK</sequence>
<keyword evidence="7 8" id="KW-0315">Glutamine amidotransferase</keyword>
<comment type="function">
    <text evidence="8">Part of the phosphoribosylformylglycinamidine synthase complex involved in the purines biosynthetic pathway. Catalyzes the ATP-dependent conversion of formylglycinamide ribonucleotide (FGAR) and glutamine to yield formylglycinamidine ribonucleotide (FGAM) and glutamate. The FGAM synthase complex is composed of three subunits. PurQ produces an ammonia molecule by converting glutamine to glutamate. PurL transfers the ammonia molecule to FGAR to form FGAM in an ATP-dependent manner. PurS interacts with PurQ and PurL and is thought to assist in the transfer of the ammonia molecule from PurQ to PurL.</text>
</comment>
<evidence type="ECO:0000256" key="5">
    <source>
        <dbReference type="ARBA" id="ARBA00022801"/>
    </source>
</evidence>
<dbReference type="HAMAP" id="MF_00421">
    <property type="entry name" value="PurQ"/>
    <property type="match status" value="1"/>
</dbReference>
<gene>
    <name evidence="8 9" type="primary">purQ</name>
    <name evidence="9" type="ORF">E5162_00680</name>
</gene>
<dbReference type="InterPro" id="IPR010075">
    <property type="entry name" value="PRibForGlyAmidine_synth_PurQ"/>
</dbReference>
<dbReference type="SMART" id="SM01211">
    <property type="entry name" value="GATase_5"/>
    <property type="match status" value="1"/>
</dbReference>
<dbReference type="NCBIfam" id="NF002957">
    <property type="entry name" value="PRK03619.1"/>
    <property type="match status" value="1"/>
</dbReference>
<dbReference type="InterPro" id="IPR029062">
    <property type="entry name" value="Class_I_gatase-like"/>
</dbReference>
<organism evidence="9 10">
    <name type="scientific">Marinicauda pacifica</name>
    <dbReference type="NCBI Taxonomy" id="1133559"/>
    <lineage>
        <taxon>Bacteria</taxon>
        <taxon>Pseudomonadati</taxon>
        <taxon>Pseudomonadota</taxon>
        <taxon>Alphaproteobacteria</taxon>
        <taxon>Maricaulales</taxon>
        <taxon>Maricaulaceae</taxon>
        <taxon>Marinicauda</taxon>
    </lineage>
</organism>
<evidence type="ECO:0000256" key="7">
    <source>
        <dbReference type="ARBA" id="ARBA00022962"/>
    </source>
</evidence>
<dbReference type="Gene3D" id="3.40.50.880">
    <property type="match status" value="1"/>
</dbReference>
<dbReference type="AlphaFoldDB" id="A0A4S2HDC3"/>
<keyword evidence="2 8" id="KW-0436">Ligase</keyword>
<dbReference type="EMBL" id="SRXV01000001">
    <property type="protein sequence ID" value="TGY93843.1"/>
    <property type="molecule type" value="Genomic_DNA"/>
</dbReference>
<keyword evidence="4 8" id="KW-0658">Purine biosynthesis</keyword>
<dbReference type="GO" id="GO:0005524">
    <property type="term" value="F:ATP binding"/>
    <property type="evidence" value="ECO:0007669"/>
    <property type="project" value="UniProtKB-KW"/>
</dbReference>
<dbReference type="EC" id="3.5.1.2" evidence="8"/>
<evidence type="ECO:0000313" key="9">
    <source>
        <dbReference type="EMBL" id="TGY93843.1"/>
    </source>
</evidence>
<comment type="caution">
    <text evidence="9">The sequence shown here is derived from an EMBL/GenBank/DDBJ whole genome shotgun (WGS) entry which is preliminary data.</text>
</comment>
<feature type="active site" description="Nucleophile" evidence="8">
    <location>
        <position position="87"/>
    </location>
</feature>
<comment type="pathway">
    <text evidence="8">Purine metabolism; IMP biosynthesis via de novo pathway; 5-amino-1-(5-phospho-D-ribosyl)imidazole from N(2)-formyl-N(1)-(5-phospho-D-ribosyl)glycinamide: step 1/2.</text>
</comment>
<dbReference type="GO" id="GO:0005737">
    <property type="term" value="C:cytoplasm"/>
    <property type="evidence" value="ECO:0007669"/>
    <property type="project" value="UniProtKB-SubCell"/>
</dbReference>
<evidence type="ECO:0000256" key="8">
    <source>
        <dbReference type="HAMAP-Rule" id="MF_00421"/>
    </source>
</evidence>
<dbReference type="SUPFAM" id="SSF52317">
    <property type="entry name" value="Class I glutamine amidotransferase-like"/>
    <property type="match status" value="1"/>
</dbReference>
<reference evidence="9 10" key="1">
    <citation type="journal article" date="2013" name="Int. J. Syst. Evol. Microbiol.">
        <title>Marinicauda pacifica gen. nov., sp. nov., a prosthecate alphaproteobacterium of the family Hyphomonadaceae isolated from deep seawater.</title>
        <authorList>
            <person name="Zhang X.Y."/>
            <person name="Li G.W."/>
            <person name="Wang C.S."/>
            <person name="Zhang Y.J."/>
            <person name="Xu X.W."/>
            <person name="Li H."/>
            <person name="Liu A."/>
            <person name="Liu C."/>
            <person name="Xie B.B."/>
            <person name="Qin Q.L."/>
            <person name="Xu Z."/>
            <person name="Chen X.L."/>
            <person name="Zhou B.C."/>
            <person name="Zhang Y.Z."/>
        </authorList>
    </citation>
    <scope>NUCLEOTIDE SEQUENCE [LARGE SCALE GENOMIC DNA]</scope>
    <source>
        <strain evidence="9 10">P-1 km-3</strain>
    </source>
</reference>
<dbReference type="EC" id="6.3.5.3" evidence="8"/>
<dbReference type="Proteomes" id="UP000305451">
    <property type="component" value="Unassembled WGS sequence"/>
</dbReference>
<dbReference type="CDD" id="cd01740">
    <property type="entry name" value="GATase1_FGAR_AT"/>
    <property type="match status" value="1"/>
</dbReference>
<evidence type="ECO:0000256" key="1">
    <source>
        <dbReference type="ARBA" id="ARBA00022490"/>
    </source>
</evidence>
<keyword evidence="5 8" id="KW-0378">Hydrolase</keyword>
<evidence type="ECO:0000256" key="3">
    <source>
        <dbReference type="ARBA" id="ARBA00022741"/>
    </source>
</evidence>
<dbReference type="RefSeq" id="WP_135943038.1">
    <property type="nucleotide sequence ID" value="NZ_BMEI01000001.1"/>
</dbReference>
<keyword evidence="10" id="KW-1185">Reference proteome</keyword>
<name>A0A4S2HDC3_9PROT</name>
<dbReference type="PROSITE" id="PS51273">
    <property type="entry name" value="GATASE_TYPE_1"/>
    <property type="match status" value="1"/>
</dbReference>
<evidence type="ECO:0000256" key="4">
    <source>
        <dbReference type="ARBA" id="ARBA00022755"/>
    </source>
</evidence>
<proteinExistence type="inferred from homology"/>
<dbReference type="Pfam" id="PF13507">
    <property type="entry name" value="GATase_5"/>
    <property type="match status" value="1"/>
</dbReference>
<dbReference type="PANTHER" id="PTHR47552:SF1">
    <property type="entry name" value="PHOSPHORIBOSYLFORMYLGLYCINAMIDINE SYNTHASE SUBUNIT PURQ"/>
    <property type="match status" value="1"/>
</dbReference>
<dbReference type="OrthoDB" id="9804441at2"/>
<comment type="subunit">
    <text evidence="8">Part of the FGAM synthase complex composed of 1 PurL, 1 PurQ and 2 PurS subunits.</text>
</comment>
<comment type="subcellular location">
    <subcellularLocation>
        <location evidence="8">Cytoplasm</location>
    </subcellularLocation>
</comment>
<comment type="catalytic activity">
    <reaction evidence="8">
        <text>L-glutamine + H2O = L-glutamate + NH4(+)</text>
        <dbReference type="Rhea" id="RHEA:15889"/>
        <dbReference type="ChEBI" id="CHEBI:15377"/>
        <dbReference type="ChEBI" id="CHEBI:28938"/>
        <dbReference type="ChEBI" id="CHEBI:29985"/>
        <dbReference type="ChEBI" id="CHEBI:58359"/>
        <dbReference type="EC" id="3.5.1.2"/>
    </reaction>
</comment>
<evidence type="ECO:0000256" key="6">
    <source>
        <dbReference type="ARBA" id="ARBA00022840"/>
    </source>
</evidence>
<dbReference type="GO" id="GO:0006189">
    <property type="term" value="P:'de novo' IMP biosynthetic process"/>
    <property type="evidence" value="ECO:0007669"/>
    <property type="project" value="UniProtKB-UniRule"/>
</dbReference>
<protein>
    <recommendedName>
        <fullName evidence="8">Phosphoribosylformylglycinamidine synthase subunit PurQ</fullName>
        <shortName evidence="8">FGAM synthase</shortName>
        <ecNumber evidence="8">6.3.5.3</ecNumber>
    </recommendedName>
    <alternativeName>
        <fullName evidence="8">Formylglycinamide ribonucleotide amidotransferase subunit I</fullName>
        <shortName evidence="8">FGAR amidotransferase I</shortName>
        <shortName evidence="8">FGAR-AT I</shortName>
    </alternativeName>
    <alternativeName>
        <fullName evidence="8">Glutaminase PurQ</fullName>
        <ecNumber evidence="8">3.5.1.2</ecNumber>
    </alternativeName>
    <alternativeName>
        <fullName evidence="8">Phosphoribosylformylglycinamidine synthase subunit I</fullName>
    </alternativeName>
</protein>
<dbReference type="UniPathway" id="UPA00074">
    <property type="reaction ID" value="UER00128"/>
</dbReference>